<proteinExistence type="inferred from homology"/>
<feature type="domain" description="DSBA-like thioredoxin" evidence="3">
    <location>
        <begin position="4"/>
        <end position="193"/>
    </location>
</feature>
<comment type="catalytic activity">
    <reaction evidence="1">
        <text>2-hydroxychromene-2-carboxylate = (3E)-4-(2-hydroxyphenyl)-2-oxobut-3-enoate</text>
        <dbReference type="Rhea" id="RHEA:27401"/>
        <dbReference type="ChEBI" id="CHEBI:59350"/>
        <dbReference type="ChEBI" id="CHEBI:59353"/>
        <dbReference type="EC" id="5.99.1.4"/>
    </reaction>
</comment>
<dbReference type="InterPro" id="IPR014440">
    <property type="entry name" value="HCCAis_GSTk"/>
</dbReference>
<reference evidence="4 5" key="1">
    <citation type="journal article" date="2010" name="J. Bacteriol.">
        <title>Genome sequences of Pelagibaca bermudensis HTCC2601T and Maritimibacter alkaliphilus HTCC2654T, the type strains of two marine Roseobacter genera.</title>
        <authorList>
            <person name="Thrash J.C."/>
            <person name="Cho J.C."/>
            <person name="Ferriera S."/>
            <person name="Johnson J."/>
            <person name="Vergin K.L."/>
            <person name="Giovannoni S.J."/>
        </authorList>
    </citation>
    <scope>NUCLEOTIDE SEQUENCE [LARGE SCALE GENOMIC DNA]</scope>
    <source>
        <strain evidence="4 5">HTCC2654</strain>
    </source>
</reference>
<dbReference type="PANTHER" id="PTHR42943">
    <property type="entry name" value="GLUTATHIONE S-TRANSFERASE KAPPA"/>
    <property type="match status" value="1"/>
</dbReference>
<comment type="caution">
    <text evidence="4">The sequence shown here is derived from an EMBL/GenBank/DDBJ whole genome shotgun (WGS) entry which is preliminary data.</text>
</comment>
<dbReference type="AlphaFoldDB" id="A3VAE4"/>
<comment type="similarity">
    <text evidence="1">Belongs to the GST superfamily. NadH family.</text>
</comment>
<keyword evidence="1 4" id="KW-0413">Isomerase</keyword>
<dbReference type="GO" id="GO:0004602">
    <property type="term" value="F:glutathione peroxidase activity"/>
    <property type="evidence" value="ECO:0007669"/>
    <property type="project" value="TreeGrafter"/>
</dbReference>
<dbReference type="HOGENOM" id="CLU_069253_1_3_5"/>
<evidence type="ECO:0000313" key="4">
    <source>
        <dbReference type="EMBL" id="EAQ14885.1"/>
    </source>
</evidence>
<accession>A3VAE4</accession>
<protein>
    <recommendedName>
        <fullName evidence="1">2-hydroxychromene-2-carboxylate isomerase</fullName>
        <ecNumber evidence="1">5.99.1.4</ecNumber>
    </recommendedName>
</protein>
<dbReference type="InterPro" id="IPR051924">
    <property type="entry name" value="GST_Kappa/NadH"/>
</dbReference>
<evidence type="ECO:0000256" key="1">
    <source>
        <dbReference type="PIRNR" id="PIRNR006386"/>
    </source>
</evidence>
<dbReference type="GO" id="GO:0018845">
    <property type="term" value="F:2-hydroxychromene-2-carboxylate isomerase activity"/>
    <property type="evidence" value="ECO:0007669"/>
    <property type="project" value="UniProtKB-UniRule"/>
</dbReference>
<dbReference type="EMBL" id="AAMT01000001">
    <property type="protein sequence ID" value="EAQ14885.1"/>
    <property type="molecule type" value="Genomic_DNA"/>
</dbReference>
<name>A3VAE4_9RHOB</name>
<evidence type="ECO:0000256" key="2">
    <source>
        <dbReference type="PIRSR" id="PIRSR006386-1"/>
    </source>
</evidence>
<dbReference type="CDD" id="cd03022">
    <property type="entry name" value="DsbA_HCCA_Iso"/>
    <property type="match status" value="1"/>
</dbReference>
<evidence type="ECO:0000259" key="3">
    <source>
        <dbReference type="Pfam" id="PF01323"/>
    </source>
</evidence>
<dbReference type="PIRSF" id="PIRSF006386">
    <property type="entry name" value="HCCAis_GSTk"/>
    <property type="match status" value="1"/>
</dbReference>
<dbReference type="InterPro" id="IPR001853">
    <property type="entry name" value="DSBA-like_thioredoxin_dom"/>
</dbReference>
<dbReference type="EC" id="5.99.1.4" evidence="1"/>
<organism evidence="4 5">
    <name type="scientific">Maritimibacter alkaliphilus HTCC2654</name>
    <dbReference type="NCBI Taxonomy" id="314271"/>
    <lineage>
        <taxon>Bacteria</taxon>
        <taxon>Pseudomonadati</taxon>
        <taxon>Pseudomonadota</taxon>
        <taxon>Alphaproteobacteria</taxon>
        <taxon>Rhodobacterales</taxon>
        <taxon>Roseobacteraceae</taxon>
        <taxon>Maritimibacter</taxon>
    </lineage>
</organism>
<dbReference type="GO" id="GO:0004364">
    <property type="term" value="F:glutathione transferase activity"/>
    <property type="evidence" value="ECO:0007669"/>
    <property type="project" value="TreeGrafter"/>
</dbReference>
<evidence type="ECO:0000313" key="5">
    <source>
        <dbReference type="Proteomes" id="UP000002931"/>
    </source>
</evidence>
<keyword evidence="5" id="KW-1185">Reference proteome</keyword>
<dbReference type="eggNOG" id="COG3917">
    <property type="taxonomic scope" value="Bacteria"/>
</dbReference>
<dbReference type="InterPro" id="IPR044087">
    <property type="entry name" value="NahD-like"/>
</dbReference>
<gene>
    <name evidence="4" type="ORF">RB2654_19918</name>
</gene>
<dbReference type="PANTHER" id="PTHR42943:SF2">
    <property type="entry name" value="GLUTATHIONE S-TRANSFERASE KAPPA 1"/>
    <property type="match status" value="1"/>
</dbReference>
<dbReference type="Proteomes" id="UP000002931">
    <property type="component" value="Unassembled WGS sequence"/>
</dbReference>
<dbReference type="STRING" id="314271.RB2654_19918"/>
<dbReference type="SUPFAM" id="SSF52833">
    <property type="entry name" value="Thioredoxin-like"/>
    <property type="match status" value="1"/>
</dbReference>
<sequence>MPKIDYYFSTISPYTYLAGPRFRAICEAHGAEVNVKPFDIVGMFPRTGGKPLAERHPSRQAYRLVDLERQGKKAGLPIHVQPAHFPTNAAPSSYAIIAAAQAGGGDILSLVQGILAACWAEEKNIAEDDVIKACLADAGFDSSLADTGLFTGAEVYGRNLEDAINAGVFGAPFFIVDDTEKFWGQDRLEDLDLFLKGDL</sequence>
<dbReference type="GO" id="GO:1901170">
    <property type="term" value="P:naphthalene catabolic process"/>
    <property type="evidence" value="ECO:0007669"/>
    <property type="project" value="InterPro"/>
</dbReference>
<dbReference type="GO" id="GO:0006749">
    <property type="term" value="P:glutathione metabolic process"/>
    <property type="evidence" value="ECO:0007669"/>
    <property type="project" value="TreeGrafter"/>
</dbReference>
<dbReference type="OrthoDB" id="5244108at2"/>
<dbReference type="RefSeq" id="WP_008334828.1">
    <property type="nucleotide sequence ID" value="NZ_CH902578.1"/>
</dbReference>
<dbReference type="Gene3D" id="3.40.30.10">
    <property type="entry name" value="Glutaredoxin"/>
    <property type="match status" value="1"/>
</dbReference>
<dbReference type="Pfam" id="PF01323">
    <property type="entry name" value="DSBA"/>
    <property type="match status" value="1"/>
</dbReference>
<dbReference type="InterPro" id="IPR036249">
    <property type="entry name" value="Thioredoxin-like_sf"/>
</dbReference>
<feature type="active site" description="Nucleophile" evidence="2">
    <location>
        <position position="12"/>
    </location>
</feature>